<dbReference type="Proteomes" id="UP000004994">
    <property type="component" value="Unassembled WGS sequence"/>
</dbReference>
<comment type="similarity">
    <text evidence="1">Belongs to the ORC2 family.</text>
</comment>
<dbReference type="GO" id="GO:0003688">
    <property type="term" value="F:DNA replication origin binding"/>
    <property type="evidence" value="ECO:0007669"/>
    <property type="project" value="UniProtKB-UniRule"/>
</dbReference>
<evidence type="ECO:0000313" key="4">
    <source>
        <dbReference type="Proteomes" id="UP000004994"/>
    </source>
</evidence>
<organism evidence="3">
    <name type="scientific">Solanum lycopersicum</name>
    <name type="common">Tomato</name>
    <name type="synonym">Lycopersicon esculentum</name>
    <dbReference type="NCBI Taxonomy" id="4081"/>
    <lineage>
        <taxon>Eukaryota</taxon>
        <taxon>Viridiplantae</taxon>
        <taxon>Streptophyta</taxon>
        <taxon>Embryophyta</taxon>
        <taxon>Tracheophyta</taxon>
        <taxon>Spermatophyta</taxon>
        <taxon>Magnoliopsida</taxon>
        <taxon>eudicotyledons</taxon>
        <taxon>Gunneridae</taxon>
        <taxon>Pentapetalae</taxon>
        <taxon>asterids</taxon>
        <taxon>lamiids</taxon>
        <taxon>Solanales</taxon>
        <taxon>Solanaceae</taxon>
        <taxon>Solanoideae</taxon>
        <taxon>Solaneae</taxon>
        <taxon>Solanum</taxon>
        <taxon>Solanum subgen. Lycopersicon</taxon>
    </lineage>
</organism>
<dbReference type="PANTHER" id="PTHR14052:SF0">
    <property type="entry name" value="ORIGIN RECOGNITION COMPLEX SUBUNIT 2"/>
    <property type="match status" value="1"/>
</dbReference>
<reference evidence="3" key="2">
    <citation type="submission" date="2019-04" db="UniProtKB">
        <authorList>
            <consortium name="EnsemblPlants"/>
        </authorList>
    </citation>
    <scope>IDENTIFICATION</scope>
    <source>
        <strain evidence="3">cv. Heinz 1706</strain>
    </source>
</reference>
<dbReference type="InterPro" id="IPR007220">
    <property type="entry name" value="ORC2"/>
</dbReference>
<evidence type="ECO:0000313" key="3">
    <source>
        <dbReference type="EnsemblPlants" id="Solyc00g023270.2.1"/>
    </source>
</evidence>
<sequence>MGLGRFDIGPGLEGTTKKTKTTLVFFFRSTLTCGSQFKVQVSIKTPNVLAVNMNGRTTDGGLKKELTEVMKQGQILSVKMEDIENIEEDEYGFSRNYFLAKELGGASKRSAHKLSDIHIVDEQELRETASTIEMKHSKEISELMSDYKTMYSKWVFELRCGFGLLMYGFGSKKALVED</sequence>
<dbReference type="InterPro" id="IPR056772">
    <property type="entry name" value="RecA-like_ORC2"/>
</dbReference>
<accession>A0A494G932</accession>
<dbReference type="Gramene" id="Solyc00g023270.2.1">
    <property type="protein sequence ID" value="Solyc00g023270.2.1"/>
    <property type="gene ID" value="Solyc00g023270.2"/>
</dbReference>
<reference evidence="3" key="1">
    <citation type="journal article" date="2012" name="Nature">
        <title>The tomato genome sequence provides insights into fleshy fruit evolution.</title>
        <authorList>
            <consortium name="Tomato Genome Consortium"/>
        </authorList>
    </citation>
    <scope>NUCLEOTIDE SEQUENCE [LARGE SCALE GENOMIC DNA]</scope>
    <source>
        <strain evidence="3">cv. Heinz 1706</strain>
    </source>
</reference>
<dbReference type="InParanoid" id="A0A494G932"/>
<dbReference type="Pfam" id="PF04084">
    <property type="entry name" value="RecA-like_ORC2"/>
    <property type="match status" value="1"/>
</dbReference>
<dbReference type="AlphaFoldDB" id="A0A494G932"/>
<dbReference type="PaxDb" id="4081-Solyc00g023270.1.1"/>
<keyword evidence="1" id="KW-0539">Nucleus</keyword>
<protein>
    <recommendedName>
        <fullName evidence="1">Origin recognition complex subunit 2</fullName>
    </recommendedName>
</protein>
<proteinExistence type="inferred from homology"/>
<comment type="subcellular location">
    <subcellularLocation>
        <location evidence="1">Nucleus</location>
    </subcellularLocation>
</comment>
<feature type="domain" description="Origin recognition complex subunit 2 RecA-like" evidence="2">
    <location>
        <begin position="139"/>
        <end position="178"/>
    </location>
</feature>
<evidence type="ECO:0000259" key="2">
    <source>
        <dbReference type="Pfam" id="PF04084"/>
    </source>
</evidence>
<dbReference type="GO" id="GO:0006260">
    <property type="term" value="P:DNA replication"/>
    <property type="evidence" value="ECO:0007669"/>
    <property type="project" value="UniProtKB-UniRule"/>
</dbReference>
<comment type="subunit">
    <text evidence="1">Component of the origin recognition complex (ORC).</text>
</comment>
<dbReference type="STRING" id="4081.A0A494G932"/>
<dbReference type="PANTHER" id="PTHR14052">
    <property type="entry name" value="ORIGIN RECOGNITION COMPLEX SUBUNIT 2"/>
    <property type="match status" value="1"/>
</dbReference>
<dbReference type="GO" id="GO:0005664">
    <property type="term" value="C:nuclear origin of replication recognition complex"/>
    <property type="evidence" value="ECO:0007669"/>
    <property type="project" value="UniProtKB-UniRule"/>
</dbReference>
<keyword evidence="1" id="KW-0235">DNA replication</keyword>
<evidence type="ECO:0000256" key="1">
    <source>
        <dbReference type="RuleBase" id="RU368084"/>
    </source>
</evidence>
<name>A0A494G932_SOLLC</name>
<dbReference type="EnsemblPlants" id="Solyc00g023270.2.1">
    <property type="protein sequence ID" value="Solyc00g023270.2.1"/>
    <property type="gene ID" value="Solyc00g023270.2"/>
</dbReference>
<keyword evidence="4" id="KW-1185">Reference proteome</keyword>
<comment type="function">
    <text evidence="1">Component of the origin recognition complex (ORC) that binds origins of replication. DNA-binding is ATP-dependent. ORC is required to assemble the pre-replication complex necessary to initiate DNA replication.</text>
</comment>